<name>A0AAJ1BIV0_9GAMM</name>
<dbReference type="Proteomes" id="UP001297581">
    <property type="component" value="Unassembled WGS sequence"/>
</dbReference>
<reference evidence="1 2" key="1">
    <citation type="submission" date="2022-02" db="EMBL/GenBank/DDBJ databases">
        <title>The genome sequence of Shewanella sp. 3B26.</title>
        <authorList>
            <person name="Du J."/>
        </authorList>
    </citation>
    <scope>NUCLEOTIDE SEQUENCE [LARGE SCALE GENOMIC DNA]</scope>
    <source>
        <strain evidence="1 2">3B26</strain>
    </source>
</reference>
<dbReference type="AlphaFoldDB" id="A0AAJ1BIV0"/>
<organism evidence="1 2">
    <name type="scientific">Shewanella zhuhaiensis</name>
    <dbReference type="NCBI Taxonomy" id="2919576"/>
    <lineage>
        <taxon>Bacteria</taxon>
        <taxon>Pseudomonadati</taxon>
        <taxon>Pseudomonadota</taxon>
        <taxon>Gammaproteobacteria</taxon>
        <taxon>Alteromonadales</taxon>
        <taxon>Shewanellaceae</taxon>
        <taxon>Shewanella</taxon>
    </lineage>
</organism>
<gene>
    <name evidence="1" type="ORF">MJ923_14545</name>
</gene>
<proteinExistence type="predicted"/>
<evidence type="ECO:0000313" key="1">
    <source>
        <dbReference type="EMBL" id="MCH4295524.1"/>
    </source>
</evidence>
<dbReference type="EMBL" id="JAKUDL010000005">
    <property type="protein sequence ID" value="MCH4295524.1"/>
    <property type="molecule type" value="Genomic_DNA"/>
</dbReference>
<keyword evidence="2" id="KW-1185">Reference proteome</keyword>
<accession>A0AAJ1BIV0</accession>
<evidence type="ECO:0000313" key="2">
    <source>
        <dbReference type="Proteomes" id="UP001297581"/>
    </source>
</evidence>
<dbReference type="RefSeq" id="WP_126167614.1">
    <property type="nucleotide sequence ID" value="NZ_JAKUDL010000005.1"/>
</dbReference>
<comment type="caution">
    <text evidence="1">The sequence shown here is derived from an EMBL/GenBank/DDBJ whole genome shotgun (WGS) entry which is preliminary data.</text>
</comment>
<protein>
    <submittedName>
        <fullName evidence="1">Cytoplasmic protein</fullName>
    </submittedName>
</protein>
<sequence length="120" mass="13846">MTAITHVYNYTVRCPHYKDPQHEVSWKNHIELNHSSEIALKRITKWHSESGELAFEDAGFVIRKATDEKAFFAVQSSRLKNDGHALVTFKLFLDECCDEADPKAIVSHLIEDYQDRLGKI</sequence>